<dbReference type="Proteomes" id="UP001361239">
    <property type="component" value="Unassembled WGS sequence"/>
</dbReference>
<accession>A0ABU8S0B4</accession>
<name>A0ABU8S0B4_9SPHN</name>
<evidence type="ECO:0000256" key="2">
    <source>
        <dbReference type="SAM" id="SignalP"/>
    </source>
</evidence>
<dbReference type="Pfam" id="PF13739">
    <property type="entry name" value="PdaC"/>
    <property type="match status" value="1"/>
</dbReference>
<gene>
    <name evidence="4" type="ORF">WG901_18740</name>
</gene>
<feature type="signal peptide" evidence="2">
    <location>
        <begin position="1"/>
        <end position="18"/>
    </location>
</feature>
<organism evidence="4 5">
    <name type="scientific">Novosphingobium anseongense</name>
    <dbReference type="NCBI Taxonomy" id="3133436"/>
    <lineage>
        <taxon>Bacteria</taxon>
        <taxon>Pseudomonadati</taxon>
        <taxon>Pseudomonadota</taxon>
        <taxon>Alphaproteobacteria</taxon>
        <taxon>Sphingomonadales</taxon>
        <taxon>Sphingomonadaceae</taxon>
        <taxon>Novosphingobium</taxon>
    </lineage>
</organism>
<evidence type="ECO:0000313" key="5">
    <source>
        <dbReference type="Proteomes" id="UP001361239"/>
    </source>
</evidence>
<feature type="region of interest" description="Disordered" evidence="1">
    <location>
        <begin position="25"/>
        <end position="56"/>
    </location>
</feature>
<protein>
    <submittedName>
        <fullName evidence="4">DUF3298 and DUF4163 domain-containing protein</fullName>
    </submittedName>
</protein>
<proteinExistence type="predicted"/>
<evidence type="ECO:0000313" key="4">
    <source>
        <dbReference type="EMBL" id="MEJ5978698.1"/>
    </source>
</evidence>
<sequence length="277" mass="29471">MSISRTALLSAVALGMLAAGCSKEKQETPAALASKGADVPKVAAPSEAGAAQPGAAREVKQSNPLFEFAYSYPAPVGAIPDLKAQLDGELEKLKTELAKNAEGQKAEAKKEGFPFNPLGSWVEWKVVTDLPGWLSLSADISDYQGGAHPNHGFDALVWDRQANQRRKPIDLFTSKAALAQAISKDFCAALDRERAKKRGGESIGDAVPEFSKCIDPAESTIILGSSNRKAFDRIGVLIAPYEAGPYAEGNYEVTLPVTPAVLAAVKPEFRSTFVAKR</sequence>
<evidence type="ECO:0000259" key="3">
    <source>
        <dbReference type="Pfam" id="PF13739"/>
    </source>
</evidence>
<comment type="caution">
    <text evidence="4">The sequence shown here is derived from an EMBL/GenBank/DDBJ whole genome shotgun (WGS) entry which is preliminary data.</text>
</comment>
<dbReference type="InterPro" id="IPR025303">
    <property type="entry name" value="PdaC"/>
</dbReference>
<reference evidence="4 5" key="1">
    <citation type="submission" date="2024-03" db="EMBL/GenBank/DDBJ databases">
        <authorList>
            <person name="Jo J.-H."/>
        </authorList>
    </citation>
    <scope>NUCLEOTIDE SEQUENCE [LARGE SCALE GENOMIC DNA]</scope>
    <source>
        <strain evidence="4 5">PS1R-30</strain>
    </source>
</reference>
<feature type="chain" id="PRO_5046591761" evidence="2">
    <location>
        <begin position="19"/>
        <end position="277"/>
    </location>
</feature>
<dbReference type="PROSITE" id="PS51257">
    <property type="entry name" value="PROKAR_LIPOPROTEIN"/>
    <property type="match status" value="1"/>
</dbReference>
<feature type="domain" description="Deacetylase PdaC" evidence="3">
    <location>
        <begin position="60"/>
        <end position="150"/>
    </location>
</feature>
<keyword evidence="5" id="KW-1185">Reference proteome</keyword>
<dbReference type="EMBL" id="JBBHJZ010000004">
    <property type="protein sequence ID" value="MEJ5978698.1"/>
    <property type="molecule type" value="Genomic_DNA"/>
</dbReference>
<keyword evidence="2" id="KW-0732">Signal</keyword>
<dbReference type="Gene3D" id="3.30.565.40">
    <property type="entry name" value="Fervidobacterium nodosum Rt17-B1 like"/>
    <property type="match status" value="1"/>
</dbReference>
<evidence type="ECO:0000256" key="1">
    <source>
        <dbReference type="SAM" id="MobiDB-lite"/>
    </source>
</evidence>
<dbReference type="RefSeq" id="WP_339588637.1">
    <property type="nucleotide sequence ID" value="NZ_JBBHJZ010000004.1"/>
</dbReference>